<dbReference type="Proteomes" id="UP000095591">
    <property type="component" value="Unassembled WGS sequence"/>
</dbReference>
<dbReference type="AlphaFoldDB" id="A0A173V601"/>
<dbReference type="EMBL" id="CYXP01000006">
    <property type="protein sequence ID" value="CUN22722.1"/>
    <property type="molecule type" value="Genomic_DNA"/>
</dbReference>
<name>A0A173V601_PARDI</name>
<dbReference type="RefSeq" id="WP_057319574.1">
    <property type="nucleotide sequence ID" value="NZ_AP019729.1"/>
</dbReference>
<dbReference type="Pfam" id="PF14902">
    <property type="entry name" value="DUF4494"/>
    <property type="match status" value="1"/>
</dbReference>
<protein>
    <recommendedName>
        <fullName evidence="3">DUF4494 domain-containing protein</fullName>
    </recommendedName>
</protein>
<reference evidence="1 2" key="1">
    <citation type="submission" date="2015-09" db="EMBL/GenBank/DDBJ databases">
        <authorList>
            <consortium name="Pathogen Informatics"/>
        </authorList>
    </citation>
    <scope>NUCLEOTIDE SEQUENCE [LARGE SCALE GENOMIC DNA]</scope>
    <source>
        <strain evidence="1 2">2789STDY5608872</strain>
    </source>
</reference>
<evidence type="ECO:0008006" key="3">
    <source>
        <dbReference type="Google" id="ProtNLM"/>
    </source>
</evidence>
<organism evidence="1 2">
    <name type="scientific">Parabacteroides distasonis</name>
    <dbReference type="NCBI Taxonomy" id="823"/>
    <lineage>
        <taxon>Bacteria</taxon>
        <taxon>Pseudomonadati</taxon>
        <taxon>Bacteroidota</taxon>
        <taxon>Bacteroidia</taxon>
        <taxon>Bacteroidales</taxon>
        <taxon>Tannerellaceae</taxon>
        <taxon>Parabacteroides</taxon>
    </lineage>
</organism>
<evidence type="ECO:0000313" key="1">
    <source>
        <dbReference type="EMBL" id="CUN22722.1"/>
    </source>
</evidence>
<accession>A0A173V601</accession>
<sequence length="181" mass="20892">MYGFNYFSVQGNFRSINDRGQEENAKELFLTESANFCDAETTVSELLKETTQFPDTIDIPKINRLDKVKNLLYSDILQVEKSEKKGYMEYSIDKENGVILFSAKVQFEEISGNKVKTTTEIYLVPAKSTSEVEKHLKAHLKDSVFDYKIPDVNGTKFDTILVLEETHRDLVKDYDLIKNRL</sequence>
<gene>
    <name evidence="1" type="ORF">ERS852429_02679</name>
</gene>
<evidence type="ECO:0000313" key="2">
    <source>
        <dbReference type="Proteomes" id="UP000095591"/>
    </source>
</evidence>
<dbReference type="InterPro" id="IPR027848">
    <property type="entry name" value="DUF4494"/>
</dbReference>
<proteinExistence type="predicted"/>